<name>A0A1I7AW40_9GAMM</name>
<feature type="signal peptide" evidence="1">
    <location>
        <begin position="1"/>
        <end position="24"/>
    </location>
</feature>
<protein>
    <submittedName>
        <fullName evidence="2">Uncharacterized protein</fullName>
    </submittedName>
</protein>
<evidence type="ECO:0000256" key="1">
    <source>
        <dbReference type="SAM" id="SignalP"/>
    </source>
</evidence>
<feature type="chain" id="PRO_5011711352" evidence="1">
    <location>
        <begin position="25"/>
        <end position="66"/>
    </location>
</feature>
<dbReference type="PROSITE" id="PS51257">
    <property type="entry name" value="PROKAR_LIPOPROTEIN"/>
    <property type="match status" value="1"/>
</dbReference>
<dbReference type="AlphaFoldDB" id="A0A1I7AW40"/>
<keyword evidence="1" id="KW-0732">Signal</keyword>
<dbReference type="EMBL" id="FPAQ01000020">
    <property type="protein sequence ID" value="SFT79131.1"/>
    <property type="molecule type" value="Genomic_DNA"/>
</dbReference>
<proteinExistence type="predicted"/>
<organism evidence="2 3">
    <name type="scientific">Halomonas saccharevitans</name>
    <dbReference type="NCBI Taxonomy" id="416872"/>
    <lineage>
        <taxon>Bacteria</taxon>
        <taxon>Pseudomonadati</taxon>
        <taxon>Pseudomonadota</taxon>
        <taxon>Gammaproteobacteria</taxon>
        <taxon>Oceanospirillales</taxon>
        <taxon>Halomonadaceae</taxon>
        <taxon>Halomonas</taxon>
    </lineage>
</organism>
<reference evidence="2 3" key="1">
    <citation type="submission" date="2016-10" db="EMBL/GenBank/DDBJ databases">
        <authorList>
            <person name="de Groot N.N."/>
        </authorList>
    </citation>
    <scope>NUCLEOTIDE SEQUENCE [LARGE SCALE GENOMIC DNA]</scope>
    <source>
        <strain evidence="2 3">CGMCC 1.6493</strain>
    </source>
</reference>
<evidence type="ECO:0000313" key="2">
    <source>
        <dbReference type="EMBL" id="SFT79131.1"/>
    </source>
</evidence>
<dbReference type="Proteomes" id="UP000199594">
    <property type="component" value="Unassembled WGS sequence"/>
</dbReference>
<accession>A0A1I7AW40</accession>
<gene>
    <name evidence="2" type="ORF">SAMN04487956_12074</name>
</gene>
<sequence>MKKRNMLRKLGLALLIAMLGAGLAACEEEGPAEQAGENIDESMEEMGDGVEEMGDNLEQAAEDAQN</sequence>
<dbReference type="RefSeq" id="WP_217641055.1">
    <property type="nucleotide sequence ID" value="NZ_FPAQ01000020.1"/>
</dbReference>
<evidence type="ECO:0000313" key="3">
    <source>
        <dbReference type="Proteomes" id="UP000199594"/>
    </source>
</evidence>